<evidence type="ECO:0000256" key="3">
    <source>
        <dbReference type="ARBA" id="ARBA00022840"/>
    </source>
</evidence>
<dbReference type="FunFam" id="1.10.8.60:FF:000022">
    <property type="entry name" value="Fidgetin like 1"/>
    <property type="match status" value="1"/>
</dbReference>
<dbReference type="InterPro" id="IPR003593">
    <property type="entry name" value="AAA+_ATPase"/>
</dbReference>
<dbReference type="Gene3D" id="3.40.50.300">
    <property type="entry name" value="P-loop containing nucleotide triphosphate hydrolases"/>
    <property type="match status" value="2"/>
</dbReference>
<dbReference type="InterPro" id="IPR012337">
    <property type="entry name" value="RNaseH-like_sf"/>
</dbReference>
<dbReference type="EMBL" id="VEPZ02000831">
    <property type="protein sequence ID" value="KAE8717107.1"/>
    <property type="molecule type" value="Genomic_DNA"/>
</dbReference>
<dbReference type="Pfam" id="PF24347">
    <property type="entry name" value="FIGL1_N"/>
    <property type="match status" value="1"/>
</dbReference>
<dbReference type="PROSITE" id="PS50994">
    <property type="entry name" value="INTEGRASE"/>
    <property type="match status" value="1"/>
</dbReference>
<dbReference type="InterPro" id="IPR056224">
    <property type="entry name" value="FIGL1_N"/>
</dbReference>
<keyword evidence="7" id="KW-1185">Reference proteome</keyword>
<evidence type="ECO:0000313" key="7">
    <source>
        <dbReference type="Proteomes" id="UP000436088"/>
    </source>
</evidence>
<feature type="domain" description="Integrase catalytic" evidence="5">
    <location>
        <begin position="995"/>
        <end position="1096"/>
    </location>
</feature>
<dbReference type="InterPro" id="IPR041569">
    <property type="entry name" value="AAA_lid_3"/>
</dbReference>
<evidence type="ECO:0000313" key="6">
    <source>
        <dbReference type="EMBL" id="KAE8717107.1"/>
    </source>
</evidence>
<dbReference type="InterPro" id="IPR001584">
    <property type="entry name" value="Integrase_cat-core"/>
</dbReference>
<evidence type="ECO:0000256" key="4">
    <source>
        <dbReference type="SAM" id="MobiDB-lite"/>
    </source>
</evidence>
<organism evidence="6 7">
    <name type="scientific">Hibiscus syriacus</name>
    <name type="common">Rose of Sharon</name>
    <dbReference type="NCBI Taxonomy" id="106335"/>
    <lineage>
        <taxon>Eukaryota</taxon>
        <taxon>Viridiplantae</taxon>
        <taxon>Streptophyta</taxon>
        <taxon>Embryophyta</taxon>
        <taxon>Tracheophyta</taxon>
        <taxon>Spermatophyta</taxon>
        <taxon>Magnoliopsida</taxon>
        <taxon>eudicotyledons</taxon>
        <taxon>Gunneridae</taxon>
        <taxon>Pentapetalae</taxon>
        <taxon>rosids</taxon>
        <taxon>malvids</taxon>
        <taxon>Malvales</taxon>
        <taxon>Malvaceae</taxon>
        <taxon>Malvoideae</taxon>
        <taxon>Hibiscus</taxon>
    </lineage>
</organism>
<feature type="compositionally biased region" description="Basic and acidic residues" evidence="4">
    <location>
        <begin position="189"/>
        <end position="198"/>
    </location>
</feature>
<dbReference type="InterPro" id="IPR050304">
    <property type="entry name" value="MT-severing_AAA_ATPase"/>
</dbReference>
<feature type="region of interest" description="Disordered" evidence="4">
    <location>
        <begin position="254"/>
        <end position="274"/>
    </location>
</feature>
<dbReference type="Pfam" id="PF07727">
    <property type="entry name" value="RVT_2"/>
    <property type="match status" value="1"/>
</dbReference>
<name>A0A6A3BM14_HIBSY</name>
<dbReference type="SMART" id="SM00382">
    <property type="entry name" value="AAA"/>
    <property type="match status" value="1"/>
</dbReference>
<comment type="caution">
    <text evidence="6">The sequence shown here is derived from an EMBL/GenBank/DDBJ whole genome shotgun (WGS) entry which is preliminary data.</text>
</comment>
<gene>
    <name evidence="6" type="ORF">F3Y22_tig00110059pilonHSYRG00051</name>
</gene>
<dbReference type="GO" id="GO:0005524">
    <property type="term" value="F:ATP binding"/>
    <property type="evidence" value="ECO:0007669"/>
    <property type="project" value="UniProtKB-KW"/>
</dbReference>
<reference evidence="6" key="1">
    <citation type="submission" date="2019-09" db="EMBL/GenBank/DDBJ databases">
        <title>Draft genome information of white flower Hibiscus syriacus.</title>
        <authorList>
            <person name="Kim Y.-M."/>
        </authorList>
    </citation>
    <scope>NUCLEOTIDE SEQUENCE [LARGE SCALE GENOMIC DNA]</scope>
    <source>
        <strain evidence="6">YM2019G1</strain>
    </source>
</reference>
<keyword evidence="2" id="KW-0547">Nucleotide-binding</keyword>
<dbReference type="Pfam" id="PF17862">
    <property type="entry name" value="AAA_lid_3"/>
    <property type="match status" value="1"/>
</dbReference>
<feature type="compositionally biased region" description="Polar residues" evidence="4">
    <location>
        <begin position="213"/>
        <end position="226"/>
    </location>
</feature>
<feature type="region of interest" description="Disordered" evidence="4">
    <location>
        <begin position="180"/>
        <end position="232"/>
    </location>
</feature>
<evidence type="ECO:0000256" key="1">
    <source>
        <dbReference type="ARBA" id="ARBA00006914"/>
    </source>
</evidence>
<evidence type="ECO:0000256" key="2">
    <source>
        <dbReference type="ARBA" id="ARBA00022741"/>
    </source>
</evidence>
<dbReference type="PROSITE" id="PS00674">
    <property type="entry name" value="AAA"/>
    <property type="match status" value="1"/>
</dbReference>
<accession>A0A6A3BM14</accession>
<dbReference type="Gene3D" id="3.30.420.10">
    <property type="entry name" value="Ribonuclease H-like superfamily/Ribonuclease H"/>
    <property type="match status" value="1"/>
</dbReference>
<dbReference type="InterPro" id="IPR003959">
    <property type="entry name" value="ATPase_AAA_core"/>
</dbReference>
<dbReference type="Proteomes" id="UP000436088">
    <property type="component" value="Unassembled WGS sequence"/>
</dbReference>
<dbReference type="InterPro" id="IPR036397">
    <property type="entry name" value="RNaseH_sf"/>
</dbReference>
<dbReference type="InterPro" id="IPR003960">
    <property type="entry name" value="ATPase_AAA_CS"/>
</dbReference>
<dbReference type="Gene3D" id="1.10.8.60">
    <property type="match status" value="1"/>
</dbReference>
<dbReference type="GO" id="GO:0016887">
    <property type="term" value="F:ATP hydrolysis activity"/>
    <property type="evidence" value="ECO:0007669"/>
    <property type="project" value="InterPro"/>
</dbReference>
<keyword evidence="3" id="KW-0067">ATP-binding</keyword>
<dbReference type="Pfam" id="PF00004">
    <property type="entry name" value="AAA"/>
    <property type="match status" value="2"/>
</dbReference>
<comment type="similarity">
    <text evidence="1">Belongs to the AAA ATPase family.</text>
</comment>
<dbReference type="PANTHER" id="PTHR23074:SF17">
    <property type="entry name" value="FIDGETIN-LIKE PROTEIN 1"/>
    <property type="match status" value="1"/>
</dbReference>
<dbReference type="SUPFAM" id="SSF52540">
    <property type="entry name" value="P-loop containing nucleoside triphosphate hydrolases"/>
    <property type="match status" value="1"/>
</dbReference>
<proteinExistence type="inferred from homology"/>
<dbReference type="SUPFAM" id="SSF53098">
    <property type="entry name" value="Ribonuclease H-like"/>
    <property type="match status" value="1"/>
</dbReference>
<dbReference type="PANTHER" id="PTHR23074">
    <property type="entry name" value="AAA DOMAIN-CONTAINING"/>
    <property type="match status" value="1"/>
</dbReference>
<feature type="compositionally biased region" description="Low complexity" evidence="4">
    <location>
        <begin position="255"/>
        <end position="265"/>
    </location>
</feature>
<dbReference type="InterPro" id="IPR027417">
    <property type="entry name" value="P-loop_NTPase"/>
</dbReference>
<protein>
    <submittedName>
        <fullName evidence="6">SWI/SNF complex component SNF12-like protein</fullName>
    </submittedName>
</protein>
<dbReference type="GO" id="GO:0015074">
    <property type="term" value="P:DNA integration"/>
    <property type="evidence" value="ECO:0007669"/>
    <property type="project" value="InterPro"/>
</dbReference>
<dbReference type="GO" id="GO:0003676">
    <property type="term" value="F:nucleic acid binding"/>
    <property type="evidence" value="ECO:0007669"/>
    <property type="project" value="InterPro"/>
</dbReference>
<sequence>MEESKPKEKICWRKEVDQNLKRLQSLLFGAELCLNKREFAPAHLLSLRLLGFLDSHSHSELDEAFIHPIRSDADSKLVTARRALVQESDRRAFEQARIAPGCIFGMKGSIDFDKGGQQDRQDKFISKPSKAMAQAKLTSLYGNKITGANNCSYRSSLDSKNFSSKDCFIVEKDHSYQNFPRGHSGSKFSKIEEEERGHGNGFGTKRAYREISSPGNNSARSPSSNGEAKADVSGNAFVTTRAKLVMDVRQKRGLAASPSAASVSPHNDTNFGSGGYDESTRTCLELLCGPDGELPEKLRNLEPRLIEHVSNEIMDRDPNVRWEDIAGLEHAKKVVTEMVVWPLLRPDIFKGCRSPGRGLLLFGPPGTGKTMIGKAIAGEAKATFFYISASSLTSKWRKSEGEHESSRRLKTQFLIEMEGFDSGSEQILLIGATNRPQELDEAARRRLAKRLYISLPSSEARAWIVRNLLEKDGLFKLSEKDIDAICRLTEGYSGSDMKNLVKDASMGPLREALRQGIEITKLKKEDMRPVILQDFENALHEVRPSVSLNELAVRVVVSHTVKTIRAAVTVAASCAVRRLVMLSVDRSSSLTESVSRTAKTFSNKKVNVILDEPNFLLWKQQVLLAVRSHQLERLFTGSMSAPSLTVLDGSGEGVSNDLYKEFVAQDNALASWSTTIVICLHYKLQSLKKGDESMRVYLTRVKEVYDALASCGSVVSQAVHVASIIKGLPLAGFCDPLGSLPMSAHVAQEQVSSKSVDQFECSASSHQVYSRGQSAGRVRDFTGVTTNSNSYSKNESGTVYYSVSNYKDGGCDCGTTQKSESQPLMHFKPQFARKLIVGDDVALDIEFVGHSSLYSSSRVFILTGLLHVPRISNNLLSVSNIARDNNIFFEFHTHECCVRDKKSGVVLLRGIEDGGLYSFVVDSSVGACSREEAHTIQLSKSVYDLWHLHLGHPSHDSLVTVLFTYLWGPLHVVSNGYKYYVKFVDACTSHSWLYLLNDKSQAVTAFAILSSYLLKVGIAHRLTCPHTSEQNGVVERKHRHVIELALILLAQASMPVIFWAYAVVTAIHLINMLPTRVFSLELVEIVTDVRKLHYGRCTTESDRGIMASSSGSPIFLSGDSSNLGMPEVTNSTPRFEQEVTVVAPYAEQGDAASFYSAFSGLRSYDASASGAGDMYGTPMNNHPMMTRSKYGIFKPKAYTRSLVDEVPDDVYKVKKNHDGFVERHKARLVAKGYSQVPGYDFKEIYIPVVKFATLNVVLSITVPFGFEEYAADGGLLVCKLSKALTNLLNAKPSTTPMIGAPKLTQEVGELLTDAQEYRSIVGALLEEDTLVFGWDIKPWSHSVSEHTVSLGAGHVVWCSRKQKIVSRSTMEAEYKSVAGAAAEVTWISSLLSKQLQVNNVPASHQVADELTKSLIKGAFEVFMD</sequence>
<dbReference type="InterPro" id="IPR013103">
    <property type="entry name" value="RVT_2"/>
</dbReference>
<evidence type="ECO:0000259" key="5">
    <source>
        <dbReference type="PROSITE" id="PS50994"/>
    </source>
</evidence>